<comment type="caution">
    <text evidence="1">The sequence shown here is derived from an EMBL/GenBank/DDBJ whole genome shotgun (WGS) entry which is preliminary data.</text>
</comment>
<dbReference type="EMBL" id="VIFK01000436">
    <property type="protein sequence ID" value="TQE94108.1"/>
    <property type="molecule type" value="Genomic_DNA"/>
</dbReference>
<evidence type="ECO:0000313" key="2">
    <source>
        <dbReference type="Proteomes" id="UP000315400"/>
    </source>
</evidence>
<protein>
    <submittedName>
        <fullName evidence="1">Uncharacterized protein</fullName>
    </submittedName>
</protein>
<gene>
    <name evidence="1" type="ORF">FKY71_17820</name>
</gene>
<sequence>MTKRRPQRFALRVIRHEGGGALIPADSTTQARMRERGYKTGDLIFAEFRKPRNPQFHRLIHAIGGLAANNIDEFHGMSAHSVLKRLQLESGVGCEEIAYKVGDQMVVQRIPLSLSFESMEDGEFKEVSAAICHRLTHYWPDTSSGDILAMAQEHERGSA</sequence>
<evidence type="ECO:0000313" key="1">
    <source>
        <dbReference type="EMBL" id="TQE94108.1"/>
    </source>
</evidence>
<accession>A0A540VBG0</accession>
<reference evidence="1 2" key="1">
    <citation type="submission" date="2019-06" db="EMBL/GenBank/DDBJ databases">
        <title>Metagenome assembled Genome of Spiribacter salinus SL48-SHIP from the microbial mat of Salt Lake 48 (Novosibirsk region, Russia).</title>
        <authorList>
            <person name="Shipova A."/>
            <person name="Rozanov A.S."/>
            <person name="Bryanskaya A.V."/>
            <person name="Peltek S.E."/>
        </authorList>
    </citation>
    <scope>NUCLEOTIDE SEQUENCE [LARGE SCALE GENOMIC DNA]</scope>
    <source>
        <strain evidence="1">SL48-SHIP-2</strain>
    </source>
</reference>
<organism evidence="1 2">
    <name type="scientific">Spiribacter salinus</name>
    <dbReference type="NCBI Taxonomy" id="1335746"/>
    <lineage>
        <taxon>Bacteria</taxon>
        <taxon>Pseudomonadati</taxon>
        <taxon>Pseudomonadota</taxon>
        <taxon>Gammaproteobacteria</taxon>
        <taxon>Chromatiales</taxon>
        <taxon>Ectothiorhodospiraceae</taxon>
        <taxon>Spiribacter</taxon>
    </lineage>
</organism>
<dbReference type="AlphaFoldDB" id="A0A540VBG0"/>
<name>A0A540VBG0_9GAMM</name>
<dbReference type="Proteomes" id="UP000315400">
    <property type="component" value="Unassembled WGS sequence"/>
</dbReference>
<proteinExistence type="predicted"/>